<evidence type="ECO:0000313" key="2">
    <source>
        <dbReference type="Proteomes" id="UP000464577"/>
    </source>
</evidence>
<keyword evidence="2" id="KW-1185">Reference proteome</keyword>
<dbReference type="RefSeq" id="WP_162386966.1">
    <property type="nucleotide sequence ID" value="NZ_CP045997.1"/>
</dbReference>
<organism evidence="1 2">
    <name type="scientific">Spirosoma endbachense</name>
    <dbReference type="NCBI Taxonomy" id="2666025"/>
    <lineage>
        <taxon>Bacteria</taxon>
        <taxon>Pseudomonadati</taxon>
        <taxon>Bacteroidota</taxon>
        <taxon>Cytophagia</taxon>
        <taxon>Cytophagales</taxon>
        <taxon>Cytophagaceae</taxon>
        <taxon>Spirosoma</taxon>
    </lineage>
</organism>
<dbReference type="AlphaFoldDB" id="A0A6P1VXK4"/>
<dbReference type="EMBL" id="CP045997">
    <property type="protein sequence ID" value="QHV96560.1"/>
    <property type="molecule type" value="Genomic_DNA"/>
</dbReference>
<accession>A0A6P1VXK4</accession>
<evidence type="ECO:0000313" key="1">
    <source>
        <dbReference type="EMBL" id="QHV96560.1"/>
    </source>
</evidence>
<dbReference type="Proteomes" id="UP000464577">
    <property type="component" value="Chromosome"/>
</dbReference>
<dbReference type="KEGG" id="senf:GJR95_16750"/>
<reference evidence="1 2" key="1">
    <citation type="submission" date="2019-11" db="EMBL/GenBank/DDBJ databases">
        <title>Spirosoma endbachense sp. nov., isolated from a natural salt meadow.</title>
        <authorList>
            <person name="Rojas J."/>
            <person name="Ambika Manirajan B."/>
            <person name="Ratering S."/>
            <person name="Suarez C."/>
            <person name="Geissler-Plaum R."/>
            <person name="Schnell S."/>
        </authorList>
    </citation>
    <scope>NUCLEOTIDE SEQUENCE [LARGE SCALE GENOMIC DNA]</scope>
    <source>
        <strain evidence="1 2">I-24</strain>
    </source>
</reference>
<protein>
    <submittedName>
        <fullName evidence="1">Uncharacterized protein</fullName>
    </submittedName>
</protein>
<sequence length="87" mass="10102">MTINQRQQLLEKIRVLEADLTRSRQAIHAFEGLLFSYSQLADQQAGFRLIIDTTDQLVAERQQYETITTQYEEILDELGRLTSQGDQ</sequence>
<proteinExistence type="predicted"/>
<name>A0A6P1VXK4_9BACT</name>
<gene>
    <name evidence="1" type="ORF">GJR95_16750</name>
</gene>